<proteinExistence type="predicted"/>
<evidence type="ECO:0000313" key="3">
    <source>
        <dbReference type="Proteomes" id="UP000249218"/>
    </source>
</evidence>
<accession>A0A2W1BHA4</accession>
<name>A0A2W1BHA4_HELAM</name>
<dbReference type="EMBL" id="KZ150048">
    <property type="protein sequence ID" value="PZC74479.1"/>
    <property type="molecule type" value="Genomic_DNA"/>
</dbReference>
<protein>
    <recommendedName>
        <fullName evidence="4">Peptidase S1 domain-containing protein</fullName>
    </recommendedName>
</protein>
<gene>
    <name evidence="2" type="primary">HaOG207836</name>
    <name evidence="2" type="ORF">B5X24_HaOG207836</name>
</gene>
<evidence type="ECO:0008006" key="4">
    <source>
        <dbReference type="Google" id="ProtNLM"/>
    </source>
</evidence>
<organism evidence="2 3">
    <name type="scientific">Helicoverpa armigera</name>
    <name type="common">Cotton bollworm</name>
    <name type="synonym">Heliothis armigera</name>
    <dbReference type="NCBI Taxonomy" id="29058"/>
    <lineage>
        <taxon>Eukaryota</taxon>
        <taxon>Metazoa</taxon>
        <taxon>Ecdysozoa</taxon>
        <taxon>Arthropoda</taxon>
        <taxon>Hexapoda</taxon>
        <taxon>Insecta</taxon>
        <taxon>Pterygota</taxon>
        <taxon>Neoptera</taxon>
        <taxon>Endopterygota</taxon>
        <taxon>Lepidoptera</taxon>
        <taxon>Glossata</taxon>
        <taxon>Ditrysia</taxon>
        <taxon>Noctuoidea</taxon>
        <taxon>Noctuidae</taxon>
        <taxon>Heliothinae</taxon>
        <taxon>Helicoverpa</taxon>
    </lineage>
</organism>
<dbReference type="Proteomes" id="UP000249218">
    <property type="component" value="Unassembled WGS sequence"/>
</dbReference>
<sequence length="205" mass="22879">MLKRHIVIVILVIFRLGGTAAEVCDVEVKTVPEGHLGQSSAFKWLGVLQVHIQDFDKRHVALTGIVLIKPKFALANANDVARIPERVFKEDTVAVFIPAEDTPVALSVISFVVHPEYGDSMVHSLAIIELNNTQIKGFSLTPVCLSREHFKKSKTVYLTGFTDEYETLEKVIHKIQTLDNPVCDGFNERRGVSKFYSPDPPPIRS</sequence>
<dbReference type="InterPro" id="IPR043504">
    <property type="entry name" value="Peptidase_S1_PA_chymotrypsin"/>
</dbReference>
<dbReference type="SUPFAM" id="SSF50494">
    <property type="entry name" value="Trypsin-like serine proteases"/>
    <property type="match status" value="1"/>
</dbReference>
<dbReference type="Gene3D" id="2.40.10.10">
    <property type="entry name" value="Trypsin-like serine proteases"/>
    <property type="match status" value="1"/>
</dbReference>
<feature type="chain" id="PRO_5016140433" description="Peptidase S1 domain-containing protein" evidence="1">
    <location>
        <begin position="22"/>
        <end position="205"/>
    </location>
</feature>
<keyword evidence="3" id="KW-1185">Reference proteome</keyword>
<dbReference type="OrthoDB" id="6924245at2759"/>
<feature type="signal peptide" evidence="1">
    <location>
        <begin position="1"/>
        <end position="21"/>
    </location>
</feature>
<reference evidence="2 3" key="1">
    <citation type="journal article" date="2017" name="BMC Biol.">
        <title>Genomic innovations, transcriptional plasticity and gene loss underlying the evolution and divergence of two highly polyphagous and invasive Helicoverpa pest species.</title>
        <authorList>
            <person name="Pearce S.L."/>
            <person name="Clarke D.F."/>
            <person name="East P.D."/>
            <person name="Elfekih S."/>
            <person name="Gordon K.H."/>
            <person name="Jermiin L.S."/>
            <person name="McGaughran A."/>
            <person name="Oakeshott J.G."/>
            <person name="Papanikolaou A."/>
            <person name="Perera O.P."/>
            <person name="Rane R.V."/>
            <person name="Richards S."/>
            <person name="Tay W.T."/>
            <person name="Walsh T.K."/>
            <person name="Anderson A."/>
            <person name="Anderson C.J."/>
            <person name="Asgari S."/>
            <person name="Board P.G."/>
            <person name="Bretschneider A."/>
            <person name="Campbell P.M."/>
            <person name="Chertemps T."/>
            <person name="Christeller J.T."/>
            <person name="Coppin C.W."/>
            <person name="Downes S.J."/>
            <person name="Duan G."/>
            <person name="Farnsworth C.A."/>
            <person name="Good R.T."/>
            <person name="Han L.B."/>
            <person name="Han Y.C."/>
            <person name="Hatje K."/>
            <person name="Horne I."/>
            <person name="Huang Y.P."/>
            <person name="Hughes D.S."/>
            <person name="Jacquin-Joly E."/>
            <person name="James W."/>
            <person name="Jhangiani S."/>
            <person name="Kollmar M."/>
            <person name="Kuwar S.S."/>
            <person name="Li S."/>
            <person name="Liu N.Y."/>
            <person name="Maibeche M.T."/>
            <person name="Miller J.R."/>
            <person name="Montagne N."/>
            <person name="Perry T."/>
            <person name="Qu J."/>
            <person name="Song S.V."/>
            <person name="Sutton G.G."/>
            <person name="Vogel H."/>
            <person name="Walenz B.P."/>
            <person name="Xu W."/>
            <person name="Zhang H.J."/>
            <person name="Zou Z."/>
            <person name="Batterham P."/>
            <person name="Edwards O.R."/>
            <person name="Feyereisen R."/>
            <person name="Gibbs R.A."/>
            <person name="Heckel D.G."/>
            <person name="McGrath A."/>
            <person name="Robin C."/>
            <person name="Scherer S.E."/>
            <person name="Worley K.C."/>
            <person name="Wu Y.D."/>
        </authorList>
    </citation>
    <scope>NUCLEOTIDE SEQUENCE [LARGE SCALE GENOMIC DNA]</scope>
    <source>
        <strain evidence="2">Harm_GR_Male_#8</strain>
        <tissue evidence="2">Whole organism</tissue>
    </source>
</reference>
<dbReference type="InterPro" id="IPR009003">
    <property type="entry name" value="Peptidase_S1_PA"/>
</dbReference>
<keyword evidence="1" id="KW-0732">Signal</keyword>
<evidence type="ECO:0000313" key="2">
    <source>
        <dbReference type="EMBL" id="PZC74479.1"/>
    </source>
</evidence>
<evidence type="ECO:0000256" key="1">
    <source>
        <dbReference type="SAM" id="SignalP"/>
    </source>
</evidence>
<dbReference type="AlphaFoldDB" id="A0A2W1BHA4"/>